<proteinExistence type="inferred from homology"/>
<dbReference type="InterPro" id="IPR000836">
    <property type="entry name" value="PRTase_dom"/>
</dbReference>
<dbReference type="InterPro" id="IPR051910">
    <property type="entry name" value="ComF/GntX_DNA_util-trans"/>
</dbReference>
<comment type="similarity">
    <text evidence="1">Belongs to the ComF/GntX family.</text>
</comment>
<reference evidence="3" key="1">
    <citation type="submission" date="2017-01" db="EMBL/GenBank/DDBJ databases">
        <authorList>
            <person name="Varghese N."/>
            <person name="Submissions S."/>
        </authorList>
    </citation>
    <scope>NUCLEOTIDE SEQUENCE [LARGE SCALE GENOMIC DNA]</scope>
    <source>
        <strain evidence="3">DSM 21054</strain>
    </source>
</reference>
<dbReference type="EMBL" id="FTOR01000001">
    <property type="protein sequence ID" value="SIS84075.1"/>
    <property type="molecule type" value="Genomic_DNA"/>
</dbReference>
<dbReference type="Gene3D" id="3.40.50.2020">
    <property type="match status" value="1"/>
</dbReference>
<dbReference type="STRING" id="477680.SAMN05421788_1011533"/>
<gene>
    <name evidence="2" type="ORF">SAMN05421788_1011533</name>
</gene>
<name>A0A173MR06_9BACT</name>
<dbReference type="RefSeq" id="WP_076377186.1">
    <property type="nucleotide sequence ID" value="NZ_AP017422.1"/>
</dbReference>
<organism evidence="2 3">
    <name type="scientific">Filimonas lacunae</name>
    <dbReference type="NCBI Taxonomy" id="477680"/>
    <lineage>
        <taxon>Bacteria</taxon>
        <taxon>Pseudomonadati</taxon>
        <taxon>Bacteroidota</taxon>
        <taxon>Chitinophagia</taxon>
        <taxon>Chitinophagales</taxon>
        <taxon>Chitinophagaceae</taxon>
        <taxon>Filimonas</taxon>
    </lineage>
</organism>
<sequence length="230" mass="25557">MKRYITSLLHLFYPHNCAGCGSDVLAPDIPVCASCHSQLPATSFMGIEGNPVEKLFYGRVRIAAAGSLFYFTRQSAVQRILFQLKYERNQQTGLWLGKQLGQQLKSSGRFAHVTAIIPVPLHHRKQKQRGYNQSQLIAEGISSVCKWPVITKALQRSVFTSTQTHQNRENRLLNLQNAFSVHPQHLLSHTHVLLVDDVITTGATLEACALALQQQKITVSIATIASTLLS</sequence>
<dbReference type="OrthoDB" id="9779910at2"/>
<keyword evidence="3" id="KW-1185">Reference proteome</keyword>
<dbReference type="Proteomes" id="UP000186917">
    <property type="component" value="Unassembled WGS sequence"/>
</dbReference>
<dbReference type="InterPro" id="IPR029057">
    <property type="entry name" value="PRTase-like"/>
</dbReference>
<dbReference type="AlphaFoldDB" id="A0A173MR06"/>
<evidence type="ECO:0000313" key="3">
    <source>
        <dbReference type="Proteomes" id="UP000186917"/>
    </source>
</evidence>
<evidence type="ECO:0000313" key="2">
    <source>
        <dbReference type="EMBL" id="SIS84075.1"/>
    </source>
</evidence>
<dbReference type="SUPFAM" id="SSF53271">
    <property type="entry name" value="PRTase-like"/>
    <property type="match status" value="1"/>
</dbReference>
<accession>A0A173MR06</accession>
<dbReference type="PANTHER" id="PTHR47505">
    <property type="entry name" value="DNA UTILIZATION PROTEIN YHGH"/>
    <property type="match status" value="1"/>
</dbReference>
<dbReference type="KEGG" id="fln:FLA_6160"/>
<protein>
    <submittedName>
        <fullName evidence="2">ComF family protein</fullName>
    </submittedName>
</protein>
<dbReference type="PANTHER" id="PTHR47505:SF1">
    <property type="entry name" value="DNA UTILIZATION PROTEIN YHGH"/>
    <property type="match status" value="1"/>
</dbReference>
<dbReference type="CDD" id="cd06223">
    <property type="entry name" value="PRTases_typeI"/>
    <property type="match status" value="1"/>
</dbReference>
<evidence type="ECO:0000256" key="1">
    <source>
        <dbReference type="ARBA" id="ARBA00008007"/>
    </source>
</evidence>